<proteinExistence type="inferred from homology"/>
<dbReference type="CDD" id="cd06558">
    <property type="entry name" value="crotonase-like"/>
    <property type="match status" value="1"/>
</dbReference>
<sequence length="298" mass="32292">MRLTVRAAAGTRQLDMARPMGTKGRTIAERGFSMQFNDRVSIDLADNGVAQVRFTRGDKMNALDPAQFDAVIAAGEALRTMKGLRIAVLSGEGRAFCAGLDTASFGGDGGGSSKLAERGYGNANRAQEAAMTWRKCPVPVIAAVHGVCFGGGLQIASGADIRVVHPQTRMAVMEMKWGLVPDMGGYALWRGLVRDDVLRELTYTNREFIGEEALQLGLATMLDDDPHARATALAETIANKNPEAIRGAKRLFRVMHEEGEDAILLAESEEQDAIMRQPNQIEAVMAEMQKRAPVFKDV</sequence>
<reference evidence="7 8" key="1">
    <citation type="submission" date="2023-07" db="EMBL/GenBank/DDBJ databases">
        <title>Genomic Encyclopedia of Type Strains, Phase IV (KMG-IV): sequencing the most valuable type-strain genomes for metagenomic binning, comparative biology and taxonomic classification.</title>
        <authorList>
            <person name="Goeker M."/>
        </authorList>
    </citation>
    <scope>NUCLEOTIDE SEQUENCE [LARGE SCALE GENOMIC DNA]</scope>
    <source>
        <strain evidence="7 8">DSM 14432</strain>
    </source>
</reference>
<keyword evidence="3" id="KW-0276">Fatty acid metabolism</keyword>
<comment type="caution">
    <text evidence="7">The sequence shown here is derived from an EMBL/GenBank/DDBJ whole genome shotgun (WGS) entry which is preliminary data.</text>
</comment>
<dbReference type="EMBL" id="JAUSWK010000003">
    <property type="protein sequence ID" value="MDQ0566968.1"/>
    <property type="molecule type" value="Genomic_DNA"/>
</dbReference>
<evidence type="ECO:0000256" key="4">
    <source>
        <dbReference type="ARBA" id="ARBA00023098"/>
    </source>
</evidence>
<dbReference type="InterPro" id="IPR001753">
    <property type="entry name" value="Enoyl-CoA_hydra/iso"/>
</dbReference>
<keyword evidence="4" id="KW-0443">Lipid metabolism</keyword>
<dbReference type="NCBIfam" id="NF005699">
    <property type="entry name" value="PRK07509.1"/>
    <property type="match status" value="1"/>
</dbReference>
<keyword evidence="5" id="KW-0413">Isomerase</keyword>
<evidence type="ECO:0000256" key="3">
    <source>
        <dbReference type="ARBA" id="ARBA00022832"/>
    </source>
</evidence>
<name>A0ABU0NC01_9SPHN</name>
<dbReference type="SUPFAM" id="SSF52096">
    <property type="entry name" value="ClpP/crotonase"/>
    <property type="match status" value="1"/>
</dbReference>
<dbReference type="InterPro" id="IPR018376">
    <property type="entry name" value="Enoyl-CoA_hyd/isom_CS"/>
</dbReference>
<dbReference type="Pfam" id="PF00378">
    <property type="entry name" value="ECH_1"/>
    <property type="match status" value="1"/>
</dbReference>
<dbReference type="InterPro" id="IPR014748">
    <property type="entry name" value="Enoyl-CoA_hydra_C"/>
</dbReference>
<dbReference type="Gene3D" id="3.90.226.10">
    <property type="entry name" value="2-enoyl-CoA Hydratase, Chain A, domain 1"/>
    <property type="match status" value="1"/>
</dbReference>
<evidence type="ECO:0000256" key="6">
    <source>
        <dbReference type="RuleBase" id="RU003707"/>
    </source>
</evidence>
<dbReference type="PANTHER" id="PTHR43149:SF1">
    <property type="entry name" value="DELTA(3,5)-DELTA(2,4)-DIENOYL-COA ISOMERASE, MITOCHONDRIAL"/>
    <property type="match status" value="1"/>
</dbReference>
<evidence type="ECO:0000256" key="2">
    <source>
        <dbReference type="ARBA" id="ARBA00005254"/>
    </source>
</evidence>
<dbReference type="PANTHER" id="PTHR43149">
    <property type="entry name" value="ENOYL-COA HYDRATASE"/>
    <property type="match status" value="1"/>
</dbReference>
<dbReference type="InterPro" id="IPR045002">
    <property type="entry name" value="Ech1-like"/>
</dbReference>
<dbReference type="Proteomes" id="UP001238601">
    <property type="component" value="Unassembled WGS sequence"/>
</dbReference>
<accession>A0ABU0NC01</accession>
<dbReference type="Gene3D" id="1.10.12.10">
    <property type="entry name" value="Lyase 2-enoyl-coa Hydratase, Chain A, domain 2"/>
    <property type="match status" value="1"/>
</dbReference>
<comment type="similarity">
    <text evidence="2 6">Belongs to the enoyl-CoA hydratase/isomerase family.</text>
</comment>
<keyword evidence="8" id="KW-1185">Reference proteome</keyword>
<dbReference type="InterPro" id="IPR029045">
    <property type="entry name" value="ClpP/crotonase-like_dom_sf"/>
</dbReference>
<evidence type="ECO:0000256" key="5">
    <source>
        <dbReference type="ARBA" id="ARBA00023235"/>
    </source>
</evidence>
<comment type="pathway">
    <text evidence="1">Lipid metabolism; fatty acid beta-oxidation.</text>
</comment>
<organism evidence="7 8">
    <name type="scientific">Qipengyuania citrea</name>
    <dbReference type="NCBI Taxonomy" id="225971"/>
    <lineage>
        <taxon>Bacteria</taxon>
        <taxon>Pseudomonadati</taxon>
        <taxon>Pseudomonadota</taxon>
        <taxon>Alphaproteobacteria</taxon>
        <taxon>Sphingomonadales</taxon>
        <taxon>Erythrobacteraceae</taxon>
        <taxon>Qipengyuania</taxon>
    </lineage>
</organism>
<protein>
    <submittedName>
        <fullName evidence="7">Enoyl-CoA hydratase/carnithine racemase</fullName>
    </submittedName>
</protein>
<evidence type="ECO:0000256" key="1">
    <source>
        <dbReference type="ARBA" id="ARBA00005005"/>
    </source>
</evidence>
<dbReference type="PROSITE" id="PS00166">
    <property type="entry name" value="ENOYL_COA_HYDRATASE"/>
    <property type="match status" value="1"/>
</dbReference>
<gene>
    <name evidence="7" type="ORF">QOZ97_002515</name>
</gene>
<evidence type="ECO:0000313" key="8">
    <source>
        <dbReference type="Proteomes" id="UP001238601"/>
    </source>
</evidence>
<evidence type="ECO:0000313" key="7">
    <source>
        <dbReference type="EMBL" id="MDQ0566968.1"/>
    </source>
</evidence>